<dbReference type="SUPFAM" id="SSF88946">
    <property type="entry name" value="Sigma2 domain of RNA polymerase sigma factors"/>
    <property type="match status" value="1"/>
</dbReference>
<dbReference type="InterPro" id="IPR007627">
    <property type="entry name" value="RNA_pol_sigma70_r2"/>
</dbReference>
<dbReference type="Gene3D" id="1.10.1740.10">
    <property type="match status" value="1"/>
</dbReference>
<evidence type="ECO:0000313" key="9">
    <source>
        <dbReference type="Proteomes" id="UP000294508"/>
    </source>
</evidence>
<dbReference type="Pfam" id="PF08281">
    <property type="entry name" value="Sigma70_r4_2"/>
    <property type="match status" value="1"/>
</dbReference>
<comment type="caution">
    <text evidence="8">The sequence shown here is derived from an EMBL/GenBank/DDBJ whole genome shotgun (WGS) entry which is preliminary data.</text>
</comment>
<evidence type="ECO:0000256" key="4">
    <source>
        <dbReference type="ARBA" id="ARBA00023163"/>
    </source>
</evidence>
<evidence type="ECO:0000259" key="7">
    <source>
        <dbReference type="Pfam" id="PF08281"/>
    </source>
</evidence>
<keyword evidence="3" id="KW-0731">Sigma factor</keyword>
<feature type="domain" description="RNA polymerase sigma factor 70 region 4 type 2" evidence="7">
    <location>
        <begin position="108"/>
        <end position="158"/>
    </location>
</feature>
<dbReference type="AlphaFoldDB" id="A0A4R2HRP6"/>
<organism evidence="8 9">
    <name type="scientific">Kribbella steppae</name>
    <dbReference type="NCBI Taxonomy" id="2512223"/>
    <lineage>
        <taxon>Bacteria</taxon>
        <taxon>Bacillati</taxon>
        <taxon>Actinomycetota</taxon>
        <taxon>Actinomycetes</taxon>
        <taxon>Propionibacteriales</taxon>
        <taxon>Kribbellaceae</taxon>
        <taxon>Kribbella</taxon>
    </lineage>
</organism>
<dbReference type="CDD" id="cd06171">
    <property type="entry name" value="Sigma70_r4"/>
    <property type="match status" value="1"/>
</dbReference>
<dbReference type="GO" id="GO:0006352">
    <property type="term" value="P:DNA-templated transcription initiation"/>
    <property type="evidence" value="ECO:0007669"/>
    <property type="project" value="InterPro"/>
</dbReference>
<keyword evidence="9" id="KW-1185">Reference proteome</keyword>
<dbReference type="InterPro" id="IPR039425">
    <property type="entry name" value="RNA_pol_sigma-70-like"/>
</dbReference>
<dbReference type="InterPro" id="IPR013325">
    <property type="entry name" value="RNA_pol_sigma_r2"/>
</dbReference>
<dbReference type="Proteomes" id="UP000294508">
    <property type="component" value="Unassembled WGS sequence"/>
</dbReference>
<keyword evidence="4" id="KW-0804">Transcription</keyword>
<protein>
    <submittedName>
        <fullName evidence="8">RNA polymerase sigma-70 factor (ECF subfamily)</fullName>
    </submittedName>
</protein>
<evidence type="ECO:0000256" key="3">
    <source>
        <dbReference type="ARBA" id="ARBA00023082"/>
    </source>
</evidence>
<dbReference type="GO" id="GO:0003677">
    <property type="term" value="F:DNA binding"/>
    <property type="evidence" value="ECO:0007669"/>
    <property type="project" value="InterPro"/>
</dbReference>
<dbReference type="RefSeq" id="WP_132207788.1">
    <property type="nucleotide sequence ID" value="NZ_SLWN01000002.1"/>
</dbReference>
<sequence>MDDWFVAQVEQHGADIHAYLSRRTIDGIADDLLGDVWVAAYSGRSGFDPDLGSARAWLFGVARHVLHGYYRKHRLRTAVARAVGIDRPLDETAAVDARLDAAALAPQLTQGLRELPAVERELLLLVAWENLTPTEAAQVLGIPAGTARSRLHRARQRMDERLSGSPQAQDEPNRQEADR</sequence>
<gene>
    <name evidence="8" type="ORF">EV652_1027</name>
</gene>
<dbReference type="InterPro" id="IPR013249">
    <property type="entry name" value="RNA_pol_sigma70_r4_t2"/>
</dbReference>
<evidence type="ECO:0000259" key="6">
    <source>
        <dbReference type="Pfam" id="PF04542"/>
    </source>
</evidence>
<dbReference type="InterPro" id="IPR036388">
    <property type="entry name" value="WH-like_DNA-bd_sf"/>
</dbReference>
<comment type="similarity">
    <text evidence="1">Belongs to the sigma-70 factor family. ECF subfamily.</text>
</comment>
<dbReference type="OrthoDB" id="5518337at2"/>
<dbReference type="InterPro" id="IPR013324">
    <property type="entry name" value="RNA_pol_sigma_r3/r4-like"/>
</dbReference>
<evidence type="ECO:0000313" key="8">
    <source>
        <dbReference type="EMBL" id="TCO33943.1"/>
    </source>
</evidence>
<evidence type="ECO:0000256" key="1">
    <source>
        <dbReference type="ARBA" id="ARBA00010641"/>
    </source>
</evidence>
<dbReference type="Gene3D" id="1.10.10.10">
    <property type="entry name" value="Winged helix-like DNA-binding domain superfamily/Winged helix DNA-binding domain"/>
    <property type="match status" value="1"/>
</dbReference>
<dbReference type="NCBIfam" id="TIGR02937">
    <property type="entry name" value="sigma70-ECF"/>
    <property type="match status" value="1"/>
</dbReference>
<dbReference type="PANTHER" id="PTHR43133:SF25">
    <property type="entry name" value="RNA POLYMERASE SIGMA FACTOR RFAY-RELATED"/>
    <property type="match status" value="1"/>
</dbReference>
<feature type="domain" description="RNA polymerase sigma-70 region 2" evidence="6">
    <location>
        <begin position="9"/>
        <end position="74"/>
    </location>
</feature>
<dbReference type="SUPFAM" id="SSF88659">
    <property type="entry name" value="Sigma3 and sigma4 domains of RNA polymerase sigma factors"/>
    <property type="match status" value="1"/>
</dbReference>
<dbReference type="Pfam" id="PF04542">
    <property type="entry name" value="Sigma70_r2"/>
    <property type="match status" value="1"/>
</dbReference>
<dbReference type="EMBL" id="SLWN01000002">
    <property type="protein sequence ID" value="TCO33943.1"/>
    <property type="molecule type" value="Genomic_DNA"/>
</dbReference>
<dbReference type="GO" id="GO:0016987">
    <property type="term" value="F:sigma factor activity"/>
    <property type="evidence" value="ECO:0007669"/>
    <property type="project" value="UniProtKB-KW"/>
</dbReference>
<dbReference type="InterPro" id="IPR014284">
    <property type="entry name" value="RNA_pol_sigma-70_dom"/>
</dbReference>
<dbReference type="PANTHER" id="PTHR43133">
    <property type="entry name" value="RNA POLYMERASE ECF-TYPE SIGMA FACTO"/>
    <property type="match status" value="1"/>
</dbReference>
<evidence type="ECO:0000256" key="5">
    <source>
        <dbReference type="SAM" id="MobiDB-lite"/>
    </source>
</evidence>
<evidence type="ECO:0000256" key="2">
    <source>
        <dbReference type="ARBA" id="ARBA00023015"/>
    </source>
</evidence>
<name>A0A4R2HRP6_9ACTN</name>
<proteinExistence type="inferred from homology"/>
<reference evidence="8 9" key="1">
    <citation type="journal article" date="2015" name="Stand. Genomic Sci.">
        <title>Genomic Encyclopedia of Bacterial and Archaeal Type Strains, Phase III: the genomes of soil and plant-associated and newly described type strains.</title>
        <authorList>
            <person name="Whitman W.B."/>
            <person name="Woyke T."/>
            <person name="Klenk H.P."/>
            <person name="Zhou Y."/>
            <person name="Lilburn T.G."/>
            <person name="Beck B.J."/>
            <person name="De Vos P."/>
            <person name="Vandamme P."/>
            <person name="Eisen J.A."/>
            <person name="Garrity G."/>
            <person name="Hugenholtz P."/>
            <person name="Kyrpides N.C."/>
        </authorList>
    </citation>
    <scope>NUCLEOTIDE SEQUENCE [LARGE SCALE GENOMIC DNA]</scope>
    <source>
        <strain evidence="8 9">VKM Ac-2572</strain>
    </source>
</reference>
<feature type="region of interest" description="Disordered" evidence="5">
    <location>
        <begin position="150"/>
        <end position="179"/>
    </location>
</feature>
<keyword evidence="2" id="KW-0805">Transcription regulation</keyword>
<accession>A0A4R2HRP6</accession>